<dbReference type="InterPro" id="IPR013766">
    <property type="entry name" value="Thioredoxin_domain"/>
</dbReference>
<dbReference type="OrthoDB" id="120730at2"/>
<keyword evidence="5" id="KW-1185">Reference proteome</keyword>
<proteinExistence type="predicted"/>
<dbReference type="Pfam" id="PF13899">
    <property type="entry name" value="Thioredoxin_7"/>
    <property type="match status" value="1"/>
</dbReference>
<feature type="chain" id="PRO_5012680091" evidence="2">
    <location>
        <begin position="21"/>
        <end position="395"/>
    </location>
</feature>
<evidence type="ECO:0000313" key="5">
    <source>
        <dbReference type="Proteomes" id="UP000184147"/>
    </source>
</evidence>
<organism evidence="4 5">
    <name type="scientific">Flavobacterium fontis</name>
    <dbReference type="NCBI Taxonomy" id="1124188"/>
    <lineage>
        <taxon>Bacteria</taxon>
        <taxon>Pseudomonadati</taxon>
        <taxon>Bacteroidota</taxon>
        <taxon>Flavobacteriia</taxon>
        <taxon>Flavobacteriales</taxon>
        <taxon>Flavobacteriaceae</taxon>
        <taxon>Flavobacterium</taxon>
    </lineage>
</organism>
<keyword evidence="2" id="KW-0732">Signal</keyword>
<evidence type="ECO:0000313" key="4">
    <source>
        <dbReference type="EMBL" id="SHF16667.1"/>
    </source>
</evidence>
<accession>A0A1M4ZFV2</accession>
<name>A0A1M4ZFV2_9FLAO</name>
<dbReference type="Proteomes" id="UP000184147">
    <property type="component" value="Unassembled WGS sequence"/>
</dbReference>
<dbReference type="EMBL" id="FQVQ01000004">
    <property type="protein sequence ID" value="SHF16667.1"/>
    <property type="molecule type" value="Genomic_DNA"/>
</dbReference>
<sequence>MRINSFLFCFLISALGWSQANVIFKDRNYFEAQNEAREKNKPLVVMFYANWCEHCKKMKSSVLQDTDVVLFYAQNYITVAIDAESDAGSALKQKFKNDCKVRSYPTFAYFSSKEVYWGGFSGEMKKESFIEEGTKLLQPENQLPQLKAAFEANVNNPEACLKYIASIRKAGFDATTITQRYLKTVPKENLFTELNWRIIANGINTVEAPEFQWIIDYQKEFGQAASPQRVEKKIIYTVQDNLRSAADALDTLNYRKKRVFVEKIQLRKTDSLLYKYDTQLYASIQDWKRYQQVTLEKTDTFAAKDANQLIENASVYLNYIQQPDALRKAITWVDKAIALSENAEKHLVKAKLYLKLKDRTQALQAAETAKKWSEQMGWSSSESDTIIKEIKAAKL</sequence>
<feature type="signal peptide" evidence="2">
    <location>
        <begin position="1"/>
        <end position="20"/>
    </location>
</feature>
<evidence type="ECO:0000256" key="2">
    <source>
        <dbReference type="SAM" id="SignalP"/>
    </source>
</evidence>
<dbReference type="Gene3D" id="3.40.30.10">
    <property type="entry name" value="Glutaredoxin"/>
    <property type="match status" value="1"/>
</dbReference>
<feature type="domain" description="Thioredoxin" evidence="3">
    <location>
        <begin position="13"/>
        <end position="169"/>
    </location>
</feature>
<evidence type="ECO:0000256" key="1">
    <source>
        <dbReference type="ARBA" id="ARBA00023284"/>
    </source>
</evidence>
<dbReference type="RefSeq" id="WP_159433928.1">
    <property type="nucleotide sequence ID" value="NZ_FQVQ01000004.1"/>
</dbReference>
<dbReference type="SUPFAM" id="SSF52833">
    <property type="entry name" value="Thioredoxin-like"/>
    <property type="match status" value="1"/>
</dbReference>
<dbReference type="PROSITE" id="PS00194">
    <property type="entry name" value="THIOREDOXIN_1"/>
    <property type="match status" value="1"/>
</dbReference>
<dbReference type="InterPro" id="IPR036249">
    <property type="entry name" value="Thioredoxin-like_sf"/>
</dbReference>
<dbReference type="AlphaFoldDB" id="A0A1M4ZFV2"/>
<dbReference type="InterPro" id="IPR017937">
    <property type="entry name" value="Thioredoxin_CS"/>
</dbReference>
<gene>
    <name evidence="4" type="ORF">SAMN05444377_104160</name>
</gene>
<protein>
    <submittedName>
        <fullName evidence="4">Thioredoxin-like</fullName>
    </submittedName>
</protein>
<reference evidence="4 5" key="1">
    <citation type="submission" date="2016-11" db="EMBL/GenBank/DDBJ databases">
        <authorList>
            <person name="Jaros S."/>
            <person name="Januszkiewicz K."/>
            <person name="Wedrychowicz H."/>
        </authorList>
    </citation>
    <scope>NUCLEOTIDE SEQUENCE [LARGE SCALE GENOMIC DNA]</scope>
    <source>
        <strain evidence="4 5">DSM 25660</strain>
    </source>
</reference>
<keyword evidence="1" id="KW-0676">Redox-active center</keyword>
<evidence type="ECO:0000259" key="3">
    <source>
        <dbReference type="PROSITE" id="PS51352"/>
    </source>
</evidence>
<dbReference type="STRING" id="1124188.SAMN05444377_104160"/>
<dbReference type="PROSITE" id="PS51352">
    <property type="entry name" value="THIOREDOXIN_2"/>
    <property type="match status" value="1"/>
</dbReference>